<dbReference type="RefSeq" id="XP_002933482.3">
    <property type="nucleotide sequence ID" value="XM_002933436.5"/>
</dbReference>
<dbReference type="Pfam" id="PF14906">
    <property type="entry name" value="DUF4495"/>
    <property type="match status" value="1"/>
</dbReference>
<evidence type="ECO:0000256" key="1">
    <source>
        <dbReference type="SAM" id="MobiDB-lite"/>
    </source>
</evidence>
<dbReference type="InterPro" id="IPR027993">
    <property type="entry name" value="DUF4495"/>
</dbReference>
<dbReference type="AGR" id="Xenbase:XB-GENE-877130"/>
<dbReference type="Ensembl" id="ENSXETT00000029352">
    <property type="protein sequence ID" value="ENSXETP00000029352"/>
    <property type="gene ID" value="ENSXETG00000013392"/>
</dbReference>
<proteinExistence type="predicted"/>
<evidence type="ECO:0000313" key="5">
    <source>
        <dbReference type="Xenbase" id="XB-GENE-877130"/>
    </source>
</evidence>
<reference evidence="4" key="3">
    <citation type="submission" date="2025-04" db="UniProtKB">
        <authorList>
            <consortium name="RefSeq"/>
        </authorList>
    </citation>
    <scope>IDENTIFICATION</scope>
    <source>
        <strain evidence="4">Nigerian</strain>
        <tissue evidence="4">Liver and blood</tissue>
    </source>
</reference>
<dbReference type="Xenbase" id="XB-GENE-877130">
    <property type="gene designation" value="KIAA0825"/>
</dbReference>
<dbReference type="Proteomes" id="UP000008143">
    <property type="component" value="Chromosome 1"/>
</dbReference>
<dbReference type="PANTHER" id="PTHR33960">
    <property type="entry name" value="SIMILAR TO KIAA0825 PROTEIN"/>
    <property type="match status" value="1"/>
</dbReference>
<feature type="region of interest" description="Disordered" evidence="1">
    <location>
        <begin position="376"/>
        <end position="395"/>
    </location>
</feature>
<gene>
    <name evidence="5" type="primary">KIAA0825</name>
    <name evidence="2 4" type="synonym">kiaa0825</name>
</gene>
<reference evidence="2" key="2">
    <citation type="submission" date="2011-06" db="UniProtKB">
        <authorList>
            <consortium name="Ensembl"/>
        </authorList>
    </citation>
    <scope>IDENTIFICATION</scope>
</reference>
<evidence type="ECO:0000313" key="2">
    <source>
        <dbReference type="Ensembl" id="ENSXETP00000029352"/>
    </source>
</evidence>
<sequence>MARAGEEYFDFTFMDCVLDTFPGDLEYQQILDEIDEKLKENALCMEESLQNFKLEINEMCGSEVLKNDNDCLFWINNYHTSHPKPQEAPHCEVLEFLKTLQHFLKNNENQEDIILQLLSELNTECKVSFPFSPSGGSSHCISQTSLHAVDDNFPMDIQTAWDDVRLHLRRYLVGKLQNCSNFTSESNIEVKTQCLQQFLFLYPEKDVLTKYQNIQQNLLVTLTHFGDRRVDTAFNIYQDAVPKVISMIVDDLNLLRNIVDTSLIIKFIKETFFEAITEEMKAFVDVLSENRTEESSLNPVKTVKGKQKLKMSSAVSAAVNHQETRKQTGLYLSLDKLKSLVGFIRLFLSLEEQVEKAASEILFLKCSPSEVKGNIDGNSKRNWGEGRSNEACMPNESLPQITDMPTFKFDWKNILNSVVHPLLKCLPAELESIAVRILQQENEEYSSVDGLQINLVMVDTSCSHNGAAAERQKPKKVAKFCFNIIEEFDSILPLALACQDVSLLDVRACFLEAFSKVAALILAKLEEHHKEFPCKASLQSMYATLSTAIYVLHHLNYYSVQMSKKSLFLVAVQRYQEFINNLQADVIQYCISVCSTSIFQDAESHNWDDNKEFYEGERCSFSIQMWHYFCCGLRHDLWTILPPLLAQDIFKEVVEQTLALLTFRYSQVHPNYKRVSQIRVDIMAIFSCVENMLWSVCNSTQDLMRPTSQANGTTLKIHNYCNSLLPVMAVLSTPLETLHKAITKELSGFPSSPSKQPHSVPLEWIIYLKPELVLFSSKTPSAVEMAVQGQLKLLLSQPCCNWNLLLETLLHSDCLVAKTLFACSINEIAKRNHEDSESNPCLAEMILSVLSYCTLTPKLLSIVVENYMDQEKLWDFLCSITGCRAFVPYVIRYLKNTLKKSVLGIVKQVTSLIVSRELMECPNSCMYKYSIPETLLDVVPEKWKLTSRKTNIKASKKGLTKLIAEAVSIVIGRLPSVIACVPSPIKYLYSLAERKVSKKYSESIKTGILVLNLIDIICEVLHDGNTIENATGHALSTWCKENLTAVSECLQRVTGNKTNDNKEATQKVFDFIGEKRPKWIENQFLKANSLSINSGSAMQEDSSVLKDQDSELELTEQRINMMVLDICHKPGGSKYLRQIYHIIQLNEDYLNAEFSTQEPDKISAHSRNFQFNLTGGEDQLSRFNPLHSFILPASDVLSEHSTTDWHSLLSCCLAVHPLTFQALLERRWETKDENISEEEKMLLAQLKQMTLNTNTSSEIH</sequence>
<dbReference type="GeneID" id="100498255"/>
<dbReference type="OMA" id="WEMKKDE"/>
<organism evidence="2">
    <name type="scientific">Xenopus tropicalis</name>
    <name type="common">Western clawed frog</name>
    <name type="synonym">Silurana tropicalis</name>
    <dbReference type="NCBI Taxonomy" id="8364"/>
    <lineage>
        <taxon>Eukaryota</taxon>
        <taxon>Metazoa</taxon>
        <taxon>Chordata</taxon>
        <taxon>Craniata</taxon>
        <taxon>Vertebrata</taxon>
        <taxon>Euteleostomi</taxon>
        <taxon>Amphibia</taxon>
        <taxon>Batrachia</taxon>
        <taxon>Anura</taxon>
        <taxon>Pipoidea</taxon>
        <taxon>Pipidae</taxon>
        <taxon>Xenopodinae</taxon>
        <taxon>Xenopus</taxon>
        <taxon>Silurana</taxon>
    </lineage>
</organism>
<dbReference type="PANTHER" id="PTHR33960:SF1">
    <property type="entry name" value="SIMILAR TO KIAA0825 PROTEIN"/>
    <property type="match status" value="1"/>
</dbReference>
<dbReference type="DNASU" id="100124976"/>
<dbReference type="GeneTree" id="ENSGT00610000086112"/>
<dbReference type="KEGG" id="xtr:100498255"/>
<dbReference type="AlphaFoldDB" id="A0A7D9NL27"/>
<name>A0A7D9NL27_XENTR</name>
<evidence type="ECO:0000313" key="4">
    <source>
        <dbReference type="RefSeq" id="XP_002933482.3"/>
    </source>
</evidence>
<reference evidence="2" key="1">
    <citation type="journal article" date="2010" name="Science">
        <title>The genome of the Western clawed frog Xenopus tropicalis.</title>
        <authorList>
            <person name="Hellsten U."/>
            <person name="Harland R.M."/>
            <person name="Gilchrist M.J."/>
            <person name="Hendrix D."/>
            <person name="Jurka J."/>
            <person name="Kapitonov V."/>
            <person name="Ovcharenko I."/>
            <person name="Putnam N.H."/>
            <person name="Shu S."/>
            <person name="Taher L."/>
            <person name="Blitz I.L."/>
            <person name="Blumberg B."/>
            <person name="Dichmann D.S."/>
            <person name="Dubchak I."/>
            <person name="Amaya E."/>
            <person name="Detter J.C."/>
            <person name="Fletcher R."/>
            <person name="Gerhard D.S."/>
            <person name="Goodstein D."/>
            <person name="Graves T."/>
            <person name="Grigoriev I.V."/>
            <person name="Grimwood J."/>
            <person name="Kawashima T."/>
            <person name="Lindquist E."/>
            <person name="Lucas S.M."/>
            <person name="Mead P.E."/>
            <person name="Mitros T."/>
            <person name="Ogino H."/>
            <person name="Ohta Y."/>
            <person name="Poliakov A.V."/>
            <person name="Pollet N."/>
            <person name="Robert J."/>
            <person name="Salamov A."/>
            <person name="Sater A.K."/>
            <person name="Schmutz J."/>
            <person name="Terry A."/>
            <person name="Vize P.D."/>
            <person name="Warren W.C."/>
            <person name="Wells D."/>
            <person name="Wills A."/>
            <person name="Wilson R.K."/>
            <person name="Zimmerman L.B."/>
            <person name="Zorn A.M."/>
            <person name="Grainger R."/>
            <person name="Grammer T."/>
            <person name="Khokha M.K."/>
            <person name="Richardson P.M."/>
            <person name="Rokhsar D.S."/>
        </authorList>
    </citation>
    <scope>NUCLEOTIDE SEQUENCE [LARGE SCALE GENOMIC DNA]</scope>
    <source>
        <strain evidence="2">Nigerian</strain>
    </source>
</reference>
<protein>
    <submittedName>
        <fullName evidence="2 4">KIAA0825</fullName>
    </submittedName>
</protein>
<dbReference type="Bgee" id="ENSXETG00000013392">
    <property type="expression patterns" value="Expressed in egg cell and 10 other cell types or tissues"/>
</dbReference>
<evidence type="ECO:0000313" key="3">
    <source>
        <dbReference type="Proteomes" id="UP000008143"/>
    </source>
</evidence>
<keyword evidence="3" id="KW-1185">Reference proteome</keyword>
<accession>A0A7D9NL27</accession>
<dbReference type="OrthoDB" id="10007406at2759"/>
<feature type="compositionally biased region" description="Basic and acidic residues" evidence="1">
    <location>
        <begin position="378"/>
        <end position="388"/>
    </location>
</feature>